<feature type="domain" description="SLS1 N-terminal" evidence="2">
    <location>
        <begin position="146"/>
        <end position="270"/>
    </location>
</feature>
<feature type="compositionally biased region" description="Polar residues" evidence="1">
    <location>
        <begin position="879"/>
        <end position="888"/>
    </location>
</feature>
<protein>
    <submittedName>
        <fullName evidence="4">Mitochondrial inner-membrane-bound regulator-like protein</fullName>
    </submittedName>
</protein>
<dbReference type="Proteomes" id="UP000308133">
    <property type="component" value="Unassembled WGS sequence"/>
</dbReference>
<dbReference type="InterPro" id="IPR048400">
    <property type="entry name" value="SLS1_N"/>
</dbReference>
<feature type="compositionally biased region" description="Basic residues" evidence="1">
    <location>
        <begin position="74"/>
        <end position="83"/>
    </location>
</feature>
<reference evidence="4 5" key="1">
    <citation type="submission" date="2018-02" db="EMBL/GenBank/DDBJ databases">
        <title>Draft genome sequences of Elsinoe sp., causing black scab on jojoba.</title>
        <authorList>
            <person name="Stodart B."/>
            <person name="Jeffress S."/>
            <person name="Ash G."/>
            <person name="Arun Chinnappa K."/>
        </authorList>
    </citation>
    <scope>NUCLEOTIDE SEQUENCE [LARGE SCALE GENOMIC DNA]</scope>
    <source>
        <strain evidence="4 5">Hillstone_2</strain>
    </source>
</reference>
<evidence type="ECO:0000259" key="2">
    <source>
        <dbReference type="Pfam" id="PF20776"/>
    </source>
</evidence>
<accession>A0A4U7BCH6</accession>
<feature type="compositionally biased region" description="Basic and acidic residues" evidence="1">
    <location>
        <begin position="108"/>
        <end position="120"/>
    </location>
</feature>
<evidence type="ECO:0000313" key="5">
    <source>
        <dbReference type="Proteomes" id="UP000308133"/>
    </source>
</evidence>
<feature type="compositionally biased region" description="Basic and acidic residues" evidence="1">
    <location>
        <begin position="746"/>
        <end position="755"/>
    </location>
</feature>
<dbReference type="EMBL" id="PTQR01000012">
    <property type="protein sequence ID" value="TKX26616.1"/>
    <property type="molecule type" value="Genomic_DNA"/>
</dbReference>
<dbReference type="InterPro" id="IPR048401">
    <property type="entry name" value="SLS1_C"/>
</dbReference>
<evidence type="ECO:0000259" key="3">
    <source>
        <dbReference type="Pfam" id="PF20778"/>
    </source>
</evidence>
<feature type="region of interest" description="Disordered" evidence="1">
    <location>
        <begin position="731"/>
        <end position="755"/>
    </location>
</feature>
<sequence>MSVPAVRSAFTCARCRSHGLLRRDLLALSRPNPWSGPQRRLASSEVDVDNSEQSSGRTNDRQYDWRIISPHGKVVGRRGRRQRQRTEPLKIKSLDQDSEVIVLRDIAEEPYEAREEKEPPSDDEADKPATSVTGQDTENLLVKGTTPKESELFAAIEQHRPKEQDINLKQWREKQRGLANAHNAPQLRQYLRKHQIQEKTPTVARKSKTPAMKTIDQSKLDNTHILVTPWFKTVTNSKTALPLEAEQLVSAKRVSNKQDLVDQIFRTVWKARPVEELDAKGELEIILQPNQWKLLQTRDATNLFRVLRKGVFYQRVKLDHDSLRGALRVYGPQEEAESFAQLVKEAFQSSVHRRISVAELTGILSCSADQALQKFTRTQLKRLEEMTRTVISANLSKQSIWISGFQETAVDEATRLVIAMLDPKLPVNHVITGTTGRCVIPIHAPPSLPIGVRSLSMFRMLSKQARHTPGSLGQDFSAPPNSDEEISIEHIQKPARGSLMWFENERARVLKHSPALDNKMWSVPGNSGPWRATFGEWLQENPTQPVGVAKASREKIDAPATHFHASVPSLLTTLSWFQRLSGAELQDGGFVGAYLVLKLIPNPYPEKHAVDNYRFPPLEIIFRTIETPDHEIDLETNLTSEDSRFTFPVTETKSLVLSSVNARVRQDANTVILPGKAVDVQFTRPVNATADREKLMESQDFRAFINKVVQSYKSGAELQAPKHLRMHVPRCEKAPPAPQPVKKKERLKEQSRRAAEDAEKAKALVHEREVMYFFLGFEHREIRRIKPQQGRMPSHLVDESDVWTVTDVEGGIVGGRRNEFVLQQGVGNTDLDGFAQRTCSMVEFITKAHRGDIKPLLREKNIERVKDQQIQAKQEGDVQIQTPESPKTGSPKWKDLVLEKAEQAVEELNTDDMSAGDSVKLQPGLDEE</sequence>
<feature type="region of interest" description="Disordered" evidence="1">
    <location>
        <begin position="108"/>
        <end position="137"/>
    </location>
</feature>
<feature type="region of interest" description="Disordered" evidence="1">
    <location>
        <begin position="29"/>
        <end position="66"/>
    </location>
</feature>
<dbReference type="AlphaFoldDB" id="A0A4U7BCH6"/>
<dbReference type="PANTHER" id="PTHR37919:SF2">
    <property type="entry name" value="EXPERA DOMAIN-CONTAINING PROTEIN"/>
    <property type="match status" value="1"/>
</dbReference>
<feature type="region of interest" description="Disordered" evidence="1">
    <location>
        <begin position="907"/>
        <end position="928"/>
    </location>
</feature>
<organism evidence="4 5">
    <name type="scientific">Elsinoe australis</name>
    <dbReference type="NCBI Taxonomy" id="40998"/>
    <lineage>
        <taxon>Eukaryota</taxon>
        <taxon>Fungi</taxon>
        <taxon>Dikarya</taxon>
        <taxon>Ascomycota</taxon>
        <taxon>Pezizomycotina</taxon>
        <taxon>Dothideomycetes</taxon>
        <taxon>Dothideomycetidae</taxon>
        <taxon>Myriangiales</taxon>
        <taxon>Elsinoaceae</taxon>
        <taxon>Elsinoe</taxon>
    </lineage>
</organism>
<proteinExistence type="predicted"/>
<evidence type="ECO:0000313" key="4">
    <source>
        <dbReference type="EMBL" id="TKX26616.1"/>
    </source>
</evidence>
<dbReference type="Pfam" id="PF20778">
    <property type="entry name" value="SLS1_C"/>
    <property type="match status" value="1"/>
</dbReference>
<dbReference type="Pfam" id="PF20776">
    <property type="entry name" value="SLS1_N"/>
    <property type="match status" value="1"/>
</dbReference>
<comment type="caution">
    <text evidence="4">The sequence shown here is derived from an EMBL/GenBank/DDBJ whole genome shotgun (WGS) entry which is preliminary data.</text>
</comment>
<feature type="domain" description="SLS1 C-terminal" evidence="3">
    <location>
        <begin position="530"/>
        <end position="841"/>
    </location>
</feature>
<feature type="region of interest" description="Disordered" evidence="1">
    <location>
        <begin position="73"/>
        <end position="92"/>
    </location>
</feature>
<name>A0A4U7BCH6_9PEZI</name>
<dbReference type="PANTHER" id="PTHR37919">
    <property type="entry name" value="PROTEIN CBG05606"/>
    <property type="match status" value="1"/>
</dbReference>
<gene>
    <name evidence="4" type="ORF">C1H76_1148</name>
</gene>
<feature type="region of interest" description="Disordered" evidence="1">
    <location>
        <begin position="869"/>
        <end position="894"/>
    </location>
</feature>
<evidence type="ECO:0000256" key="1">
    <source>
        <dbReference type="SAM" id="MobiDB-lite"/>
    </source>
</evidence>